<evidence type="ECO:0000313" key="5">
    <source>
        <dbReference type="Proteomes" id="UP000317327"/>
    </source>
</evidence>
<dbReference type="Proteomes" id="UP000317327">
    <property type="component" value="Unassembled WGS sequence"/>
</dbReference>
<evidence type="ECO:0000259" key="3">
    <source>
        <dbReference type="PROSITE" id="PS51186"/>
    </source>
</evidence>
<protein>
    <submittedName>
        <fullName evidence="4">GNAT family N-acetyltransferase</fullName>
    </submittedName>
</protein>
<proteinExistence type="predicted"/>
<dbReference type="RefSeq" id="WP_143501041.1">
    <property type="nucleotide sequence ID" value="NZ_CAXYQS010000025.1"/>
</dbReference>
<sequence length="170" mass="19155">MNIVRATLADVRAIAEIQVDAWRAAYARILPAGYLSSLSVEQREAMWRAAVESGQPELLVGKDGCDVLGWVAFGACRDQDARPFQAEIWAIYIAPTDWSSGIGRQLWQQARDMLSQQGYSTCSLWVLAENERAIRFYRSIGFVADDIAARQIELGGRLLQQRRYVCRIDV</sequence>
<comment type="caution">
    <text evidence="4">The sequence shown here is derived from an EMBL/GenBank/DDBJ whole genome shotgun (WGS) entry which is preliminary data.</text>
</comment>
<evidence type="ECO:0000313" key="4">
    <source>
        <dbReference type="EMBL" id="TRO19570.1"/>
    </source>
</evidence>
<dbReference type="GO" id="GO:0016746">
    <property type="term" value="F:acyltransferase activity"/>
    <property type="evidence" value="ECO:0007669"/>
    <property type="project" value="UniProtKB-KW"/>
</dbReference>
<evidence type="ECO:0000256" key="1">
    <source>
        <dbReference type="ARBA" id="ARBA00022679"/>
    </source>
</evidence>
<dbReference type="AlphaFoldDB" id="A0ABD7S0M5"/>
<reference evidence="4 5" key="1">
    <citation type="submission" date="2019-01" db="EMBL/GenBank/DDBJ databases">
        <title>Whole genome shotgun sequencing of Pseudomonas spp. isolated by its ability to degrade furfural.</title>
        <authorList>
            <person name="Donoso R."/>
            <person name="Farkas C."/>
            <person name="Villegas P."/>
            <person name="Gonzales-Toro F."/>
            <person name="Guajardo-Parra M."/>
            <person name="Araya-Nail M."/>
            <person name="Morgante V."/>
            <person name="Perez-Pantoja D."/>
        </authorList>
    </citation>
    <scope>NUCLEOTIDE SEQUENCE [LARGE SCALE GENOMIC DNA]</scope>
    <source>
        <strain evidence="4 5">VN231</strain>
    </source>
</reference>
<dbReference type="InterPro" id="IPR000182">
    <property type="entry name" value="GNAT_dom"/>
</dbReference>
<dbReference type="CDD" id="cd04301">
    <property type="entry name" value="NAT_SF"/>
    <property type="match status" value="1"/>
</dbReference>
<dbReference type="SUPFAM" id="SSF55729">
    <property type="entry name" value="Acyl-CoA N-acyltransferases (Nat)"/>
    <property type="match status" value="1"/>
</dbReference>
<gene>
    <name evidence="4" type="ORF">EQ836_08615</name>
</gene>
<evidence type="ECO:0000256" key="2">
    <source>
        <dbReference type="ARBA" id="ARBA00023315"/>
    </source>
</evidence>
<feature type="domain" description="N-acetyltransferase" evidence="3">
    <location>
        <begin position="1"/>
        <end position="164"/>
    </location>
</feature>
<dbReference type="Gene3D" id="3.40.630.30">
    <property type="match status" value="1"/>
</dbReference>
<keyword evidence="2" id="KW-0012">Acyltransferase</keyword>
<dbReference type="PANTHER" id="PTHR43877">
    <property type="entry name" value="AMINOALKYLPHOSPHONATE N-ACETYLTRANSFERASE-RELATED-RELATED"/>
    <property type="match status" value="1"/>
</dbReference>
<dbReference type="InterPro" id="IPR016181">
    <property type="entry name" value="Acyl_CoA_acyltransferase"/>
</dbReference>
<keyword evidence="1" id="KW-0808">Transferase</keyword>
<dbReference type="InterPro" id="IPR050832">
    <property type="entry name" value="Bact_Acetyltransf"/>
</dbReference>
<accession>A0ABD7S0M5</accession>
<name>A0ABD7S0M5_ECTME</name>
<dbReference type="EMBL" id="SCFV01000003">
    <property type="protein sequence ID" value="TRO19570.1"/>
    <property type="molecule type" value="Genomic_DNA"/>
</dbReference>
<dbReference type="Pfam" id="PF00583">
    <property type="entry name" value="Acetyltransf_1"/>
    <property type="match status" value="1"/>
</dbReference>
<dbReference type="PROSITE" id="PS51186">
    <property type="entry name" value="GNAT"/>
    <property type="match status" value="1"/>
</dbReference>
<organism evidence="4 5">
    <name type="scientific">Ectopseudomonas mendocina</name>
    <name type="common">Pseudomonas mendocina</name>
    <dbReference type="NCBI Taxonomy" id="300"/>
    <lineage>
        <taxon>Bacteria</taxon>
        <taxon>Pseudomonadati</taxon>
        <taxon>Pseudomonadota</taxon>
        <taxon>Gammaproteobacteria</taxon>
        <taxon>Pseudomonadales</taxon>
        <taxon>Pseudomonadaceae</taxon>
        <taxon>Ectopseudomonas</taxon>
    </lineage>
</organism>